<comment type="caution">
    <text evidence="7">The sequence shown here is derived from an EMBL/GenBank/DDBJ whole genome shotgun (WGS) entry which is preliminary data.</text>
</comment>
<evidence type="ECO:0000256" key="4">
    <source>
        <dbReference type="ARBA" id="ARBA00022989"/>
    </source>
</evidence>
<dbReference type="InterPro" id="IPR000109">
    <property type="entry name" value="POT_fam"/>
</dbReference>
<keyword evidence="8" id="KW-1185">Reference proteome</keyword>
<dbReference type="InterPro" id="IPR036259">
    <property type="entry name" value="MFS_trans_sf"/>
</dbReference>
<keyword evidence="5 6" id="KW-0472">Membrane</keyword>
<organism evidence="7 8">
    <name type="scientific">Malus baccata</name>
    <name type="common">Siberian crab apple</name>
    <name type="synonym">Pyrus baccata</name>
    <dbReference type="NCBI Taxonomy" id="106549"/>
    <lineage>
        <taxon>Eukaryota</taxon>
        <taxon>Viridiplantae</taxon>
        <taxon>Streptophyta</taxon>
        <taxon>Embryophyta</taxon>
        <taxon>Tracheophyta</taxon>
        <taxon>Spermatophyta</taxon>
        <taxon>Magnoliopsida</taxon>
        <taxon>eudicotyledons</taxon>
        <taxon>Gunneridae</taxon>
        <taxon>Pentapetalae</taxon>
        <taxon>rosids</taxon>
        <taxon>fabids</taxon>
        <taxon>Rosales</taxon>
        <taxon>Rosaceae</taxon>
        <taxon>Amygdaloideae</taxon>
        <taxon>Maleae</taxon>
        <taxon>Malus</taxon>
    </lineage>
</organism>
<dbReference type="Pfam" id="PF00854">
    <property type="entry name" value="PTR2"/>
    <property type="match status" value="1"/>
</dbReference>
<proteinExistence type="inferred from homology"/>
<dbReference type="AlphaFoldDB" id="A0A540NMV1"/>
<evidence type="ECO:0000256" key="1">
    <source>
        <dbReference type="ARBA" id="ARBA00004141"/>
    </source>
</evidence>
<feature type="transmembrane region" description="Helical" evidence="6">
    <location>
        <begin position="61"/>
        <end position="84"/>
    </location>
</feature>
<dbReference type="Proteomes" id="UP000315295">
    <property type="component" value="Unassembled WGS sequence"/>
</dbReference>
<sequence>MLASIPLYERFQRILASKSPAKSHTFQPLWRIGLGLAVASASMAVAALVEVKRREAAHKNATLSFFWLGWQYLILGVSDMLILGGMLEFFYSEAPDSMRSMSTSLSWCSTSMGYFLSSFLVSIANSVSGKFGKEWLGGADGNHSRLDLFCTLYGLSTLSKVLNYIYWAMKY</sequence>
<evidence type="ECO:0000313" key="8">
    <source>
        <dbReference type="Proteomes" id="UP000315295"/>
    </source>
</evidence>
<evidence type="ECO:0000256" key="2">
    <source>
        <dbReference type="ARBA" id="ARBA00005982"/>
    </source>
</evidence>
<keyword evidence="4 6" id="KW-1133">Transmembrane helix</keyword>
<dbReference type="GO" id="GO:0022857">
    <property type="term" value="F:transmembrane transporter activity"/>
    <property type="evidence" value="ECO:0007669"/>
    <property type="project" value="InterPro"/>
</dbReference>
<feature type="transmembrane region" description="Helical" evidence="6">
    <location>
        <begin position="104"/>
        <end position="127"/>
    </location>
</feature>
<dbReference type="PANTHER" id="PTHR11654">
    <property type="entry name" value="OLIGOPEPTIDE TRANSPORTER-RELATED"/>
    <property type="match status" value="1"/>
</dbReference>
<evidence type="ECO:0000256" key="5">
    <source>
        <dbReference type="ARBA" id="ARBA00023136"/>
    </source>
</evidence>
<dbReference type="SUPFAM" id="SSF103473">
    <property type="entry name" value="MFS general substrate transporter"/>
    <property type="match status" value="1"/>
</dbReference>
<evidence type="ECO:0000313" key="7">
    <source>
        <dbReference type="EMBL" id="TQE12366.1"/>
    </source>
</evidence>
<accession>A0A540NMV1</accession>
<feature type="transmembrane region" description="Helical" evidence="6">
    <location>
        <begin position="29"/>
        <end position="49"/>
    </location>
</feature>
<protein>
    <submittedName>
        <fullName evidence="7">Uncharacterized protein</fullName>
    </submittedName>
</protein>
<dbReference type="Gene3D" id="1.20.1250.20">
    <property type="entry name" value="MFS general substrate transporter like domains"/>
    <property type="match status" value="1"/>
</dbReference>
<evidence type="ECO:0000256" key="6">
    <source>
        <dbReference type="SAM" id="Phobius"/>
    </source>
</evidence>
<comment type="subcellular location">
    <subcellularLocation>
        <location evidence="1">Membrane</location>
        <topology evidence="1">Multi-pass membrane protein</topology>
    </subcellularLocation>
</comment>
<name>A0A540NMV1_MALBA</name>
<keyword evidence="3 6" id="KW-0812">Transmembrane</keyword>
<gene>
    <name evidence="7" type="ORF">C1H46_002019</name>
</gene>
<reference evidence="7 8" key="1">
    <citation type="journal article" date="2019" name="G3 (Bethesda)">
        <title>Sequencing of a Wild Apple (Malus baccata) Genome Unravels the Differences Between Cultivated and Wild Apple Species Regarding Disease Resistance and Cold Tolerance.</title>
        <authorList>
            <person name="Chen X."/>
        </authorList>
    </citation>
    <scope>NUCLEOTIDE SEQUENCE [LARGE SCALE GENOMIC DNA]</scope>
    <source>
        <strain evidence="8">cv. Shandingzi</strain>
        <tissue evidence="7">Leaves</tissue>
    </source>
</reference>
<dbReference type="EMBL" id="VIEB01000020">
    <property type="protein sequence ID" value="TQE12366.1"/>
    <property type="molecule type" value="Genomic_DNA"/>
</dbReference>
<dbReference type="GO" id="GO:0016020">
    <property type="term" value="C:membrane"/>
    <property type="evidence" value="ECO:0007669"/>
    <property type="project" value="UniProtKB-SubCell"/>
</dbReference>
<comment type="similarity">
    <text evidence="2">Belongs to the major facilitator superfamily. Proton-dependent oligopeptide transporter (POT/PTR) (TC 2.A.17) family.</text>
</comment>
<evidence type="ECO:0000256" key="3">
    <source>
        <dbReference type="ARBA" id="ARBA00022692"/>
    </source>
</evidence>